<proteinExistence type="inferred from homology"/>
<keyword evidence="8 10" id="KW-0472">Membrane</keyword>
<dbReference type="InterPro" id="IPR002076">
    <property type="entry name" value="ELO_fam"/>
</dbReference>
<feature type="transmembrane region" description="Helical" evidence="10">
    <location>
        <begin position="358"/>
        <end position="377"/>
    </location>
</feature>
<dbReference type="GO" id="GO:0009922">
    <property type="term" value="F:fatty acid elongase activity"/>
    <property type="evidence" value="ECO:0007669"/>
    <property type="project" value="UniProtKB-EC"/>
</dbReference>
<dbReference type="GO" id="GO:0019367">
    <property type="term" value="P:fatty acid elongation, saturated fatty acid"/>
    <property type="evidence" value="ECO:0007669"/>
    <property type="project" value="TreeGrafter"/>
</dbReference>
<dbReference type="GO" id="GO:0005789">
    <property type="term" value="C:endoplasmic reticulum membrane"/>
    <property type="evidence" value="ECO:0007669"/>
    <property type="project" value="TreeGrafter"/>
</dbReference>
<sequence length="433" mass="50490">MSAGSTPTASSEHACTPIAGALTYRDICARFAHSKLQRPHFRPLYIWTFSVHSGSVCVLSSQGFATFHRNDRTRFYCSYGEAEDLVIVPQYTENKKMALILQYINDMHVFMDKYGDPRTNPWFLMSSPFPTLLICLSYIYLVKVLGPRFMENRKPYELKNVLIVYNFLQVLFSAWLFYESLMGGWLNHYSYRCQPVDYSDNPIANRIGAAGWFTGRYSFQCQPVDHSKSPQTMRMVHACWWYYFSKFTEFFDTIFFVLRKKFDHVSTLHVIHHGVMPMSVWFGVKFTPGGHSTFFGLLNTFVHIIMYAYYMLAAMGPQVRRYLWWKKYLTTLQMVQFVGIMVHAFQLLFIECDYPRAFVWWIGMHAVMFFFLFKDFYNQSYSKPKVRAKSPQPVTTEIEDDVNLYTNGSVKNGYSNGHTNGLVRARTVLPAGN</sequence>
<evidence type="ECO:0000256" key="1">
    <source>
        <dbReference type="ARBA" id="ARBA00004141"/>
    </source>
</evidence>
<organism evidence="11 12">
    <name type="scientific">Brenthis ino</name>
    <name type="common">lesser marbled fritillary</name>
    <dbReference type="NCBI Taxonomy" id="405034"/>
    <lineage>
        <taxon>Eukaryota</taxon>
        <taxon>Metazoa</taxon>
        <taxon>Ecdysozoa</taxon>
        <taxon>Arthropoda</taxon>
        <taxon>Hexapoda</taxon>
        <taxon>Insecta</taxon>
        <taxon>Pterygota</taxon>
        <taxon>Neoptera</taxon>
        <taxon>Endopterygota</taxon>
        <taxon>Lepidoptera</taxon>
        <taxon>Glossata</taxon>
        <taxon>Ditrysia</taxon>
        <taxon>Papilionoidea</taxon>
        <taxon>Nymphalidae</taxon>
        <taxon>Heliconiinae</taxon>
        <taxon>Argynnini</taxon>
        <taxon>Brenthis</taxon>
    </lineage>
</organism>
<dbReference type="PANTHER" id="PTHR11157">
    <property type="entry name" value="FATTY ACID ACYL TRANSFERASE-RELATED"/>
    <property type="match status" value="1"/>
</dbReference>
<keyword evidence="2 10" id="KW-0444">Lipid biosynthesis</keyword>
<dbReference type="EC" id="2.3.1.199" evidence="10"/>
<keyword evidence="7 10" id="KW-0443">Lipid metabolism</keyword>
<name>A0A8J9YFF0_9NEOP</name>
<comment type="subcellular location">
    <subcellularLocation>
        <location evidence="1">Membrane</location>
        <topology evidence="1">Multi-pass membrane protein</topology>
    </subcellularLocation>
</comment>
<dbReference type="GO" id="GO:0042761">
    <property type="term" value="P:very long-chain fatty acid biosynthetic process"/>
    <property type="evidence" value="ECO:0007669"/>
    <property type="project" value="TreeGrafter"/>
</dbReference>
<comment type="similarity">
    <text evidence="10">Belongs to the ELO family.</text>
</comment>
<keyword evidence="4 10" id="KW-0812">Transmembrane</keyword>
<dbReference type="AlphaFoldDB" id="A0A8J9YFF0"/>
<reference evidence="11" key="1">
    <citation type="submission" date="2021-12" db="EMBL/GenBank/DDBJ databases">
        <authorList>
            <person name="Martin H S."/>
        </authorList>
    </citation>
    <scope>NUCLEOTIDE SEQUENCE</scope>
</reference>
<evidence type="ECO:0000256" key="7">
    <source>
        <dbReference type="ARBA" id="ARBA00023098"/>
    </source>
</evidence>
<keyword evidence="9 10" id="KW-0275">Fatty acid biosynthesis</keyword>
<evidence type="ECO:0000256" key="3">
    <source>
        <dbReference type="ARBA" id="ARBA00022679"/>
    </source>
</evidence>
<feature type="transmembrane region" description="Helical" evidence="10">
    <location>
        <begin position="328"/>
        <end position="346"/>
    </location>
</feature>
<dbReference type="Pfam" id="PF01151">
    <property type="entry name" value="ELO"/>
    <property type="match status" value="1"/>
</dbReference>
<evidence type="ECO:0000256" key="6">
    <source>
        <dbReference type="ARBA" id="ARBA00022989"/>
    </source>
</evidence>
<evidence type="ECO:0000256" key="8">
    <source>
        <dbReference type="ARBA" id="ARBA00023136"/>
    </source>
</evidence>
<keyword evidence="6 10" id="KW-1133">Transmembrane helix</keyword>
<evidence type="ECO:0000256" key="10">
    <source>
        <dbReference type="RuleBase" id="RU361115"/>
    </source>
</evidence>
<evidence type="ECO:0000313" key="11">
    <source>
        <dbReference type="EMBL" id="CAH0728834.1"/>
    </source>
</evidence>
<feature type="non-terminal residue" evidence="11">
    <location>
        <position position="433"/>
    </location>
</feature>
<keyword evidence="5 10" id="KW-0276">Fatty acid metabolism</keyword>
<accession>A0A8J9YFF0</accession>
<feature type="transmembrane region" description="Helical" evidence="10">
    <location>
        <begin position="161"/>
        <end position="178"/>
    </location>
</feature>
<evidence type="ECO:0000256" key="4">
    <source>
        <dbReference type="ARBA" id="ARBA00022692"/>
    </source>
</evidence>
<dbReference type="EMBL" id="OV170227">
    <property type="protein sequence ID" value="CAH0728834.1"/>
    <property type="molecule type" value="Genomic_DNA"/>
</dbReference>
<comment type="catalytic activity">
    <reaction evidence="10">
        <text>a very-long-chain acyl-CoA + malonyl-CoA + H(+) = a very-long-chain 3-oxoacyl-CoA + CO2 + CoA</text>
        <dbReference type="Rhea" id="RHEA:32727"/>
        <dbReference type="ChEBI" id="CHEBI:15378"/>
        <dbReference type="ChEBI" id="CHEBI:16526"/>
        <dbReference type="ChEBI" id="CHEBI:57287"/>
        <dbReference type="ChEBI" id="CHEBI:57384"/>
        <dbReference type="ChEBI" id="CHEBI:90725"/>
        <dbReference type="ChEBI" id="CHEBI:90736"/>
        <dbReference type="EC" id="2.3.1.199"/>
    </reaction>
</comment>
<protein>
    <recommendedName>
        <fullName evidence="10">Elongation of very long chain fatty acids protein</fullName>
        <ecNumber evidence="10">2.3.1.199</ecNumber>
    </recommendedName>
    <alternativeName>
        <fullName evidence="10">Very-long-chain 3-oxoacyl-CoA synthase</fullName>
    </alternativeName>
</protein>
<dbReference type="PANTHER" id="PTHR11157:SF167">
    <property type="entry name" value="ELONGATION OF VERY LONG CHAIN FATTY ACIDS PROTEIN"/>
    <property type="match status" value="1"/>
</dbReference>
<evidence type="ECO:0000256" key="9">
    <source>
        <dbReference type="ARBA" id="ARBA00023160"/>
    </source>
</evidence>
<dbReference type="OrthoDB" id="434092at2759"/>
<feature type="transmembrane region" description="Helical" evidence="10">
    <location>
        <begin position="44"/>
        <end position="65"/>
    </location>
</feature>
<keyword evidence="12" id="KW-1185">Reference proteome</keyword>
<evidence type="ECO:0000256" key="5">
    <source>
        <dbReference type="ARBA" id="ARBA00022832"/>
    </source>
</evidence>
<dbReference type="Proteomes" id="UP000838878">
    <property type="component" value="Chromosome 7"/>
</dbReference>
<keyword evidence="3 10" id="KW-0808">Transferase</keyword>
<comment type="caution">
    <text evidence="10">Lacks conserved residue(s) required for the propagation of feature annotation.</text>
</comment>
<gene>
    <name evidence="11" type="ORF">BINO364_LOCUS14008</name>
</gene>
<dbReference type="GO" id="GO:0034625">
    <property type="term" value="P:fatty acid elongation, monounsaturated fatty acid"/>
    <property type="evidence" value="ECO:0007669"/>
    <property type="project" value="TreeGrafter"/>
</dbReference>
<evidence type="ECO:0000256" key="2">
    <source>
        <dbReference type="ARBA" id="ARBA00022516"/>
    </source>
</evidence>
<feature type="transmembrane region" description="Helical" evidence="10">
    <location>
        <begin position="294"/>
        <end position="316"/>
    </location>
</feature>
<evidence type="ECO:0000313" key="12">
    <source>
        <dbReference type="Proteomes" id="UP000838878"/>
    </source>
</evidence>
<feature type="transmembrane region" description="Helical" evidence="10">
    <location>
        <begin position="270"/>
        <end position="288"/>
    </location>
</feature>
<feature type="transmembrane region" description="Helical" evidence="10">
    <location>
        <begin position="240"/>
        <end position="258"/>
    </location>
</feature>
<dbReference type="GO" id="GO:0034626">
    <property type="term" value="P:fatty acid elongation, polyunsaturated fatty acid"/>
    <property type="evidence" value="ECO:0007669"/>
    <property type="project" value="TreeGrafter"/>
</dbReference>
<feature type="transmembrane region" description="Helical" evidence="10">
    <location>
        <begin position="122"/>
        <end position="141"/>
    </location>
</feature>
<dbReference type="GO" id="GO:0030148">
    <property type="term" value="P:sphingolipid biosynthetic process"/>
    <property type="evidence" value="ECO:0007669"/>
    <property type="project" value="TreeGrafter"/>
</dbReference>